<dbReference type="AlphaFoldDB" id="A0A7U2HUD1"/>
<evidence type="ECO:0000256" key="1">
    <source>
        <dbReference type="SAM" id="MobiDB-lite"/>
    </source>
</evidence>
<feature type="compositionally biased region" description="Low complexity" evidence="1">
    <location>
        <begin position="16"/>
        <end position="31"/>
    </location>
</feature>
<evidence type="ECO:0000313" key="3">
    <source>
        <dbReference type="Proteomes" id="UP000663193"/>
    </source>
</evidence>
<dbReference type="EMBL" id="CP069023">
    <property type="protein sequence ID" value="QRC90629.1"/>
    <property type="molecule type" value="Genomic_DNA"/>
</dbReference>
<accession>A0A7U2HUD1</accession>
<name>A0A7U2HUD1_PHANO</name>
<evidence type="ECO:0000313" key="2">
    <source>
        <dbReference type="EMBL" id="QRC90629.1"/>
    </source>
</evidence>
<gene>
    <name evidence="2" type="ORF">JI435_400480</name>
</gene>
<reference evidence="3" key="1">
    <citation type="journal article" date="2021" name="BMC Genomics">
        <title>Chromosome-level genome assembly and manually-curated proteome of model necrotroph Parastagonospora nodorum Sn15 reveals a genome-wide trove of candidate effector homologs, and redundancy of virulence-related functions within an accessory chromosome.</title>
        <authorList>
            <person name="Bertazzoni S."/>
            <person name="Jones D.A.B."/>
            <person name="Phan H.T."/>
            <person name="Tan K.-C."/>
            <person name="Hane J.K."/>
        </authorList>
    </citation>
    <scope>NUCLEOTIDE SEQUENCE [LARGE SCALE GENOMIC DNA]</scope>
    <source>
        <strain evidence="3">SN15 / ATCC MYA-4574 / FGSC 10173)</strain>
    </source>
</reference>
<proteinExistence type="predicted"/>
<feature type="compositionally biased region" description="Basic and acidic residues" evidence="1">
    <location>
        <begin position="38"/>
        <end position="53"/>
    </location>
</feature>
<dbReference type="VEuPathDB" id="FungiDB:JI435_400480"/>
<dbReference type="Proteomes" id="UP000663193">
    <property type="component" value="Chromosome 1"/>
</dbReference>
<organism evidence="2 3">
    <name type="scientific">Phaeosphaeria nodorum (strain SN15 / ATCC MYA-4574 / FGSC 10173)</name>
    <name type="common">Glume blotch fungus</name>
    <name type="synonym">Parastagonospora nodorum</name>
    <dbReference type="NCBI Taxonomy" id="321614"/>
    <lineage>
        <taxon>Eukaryota</taxon>
        <taxon>Fungi</taxon>
        <taxon>Dikarya</taxon>
        <taxon>Ascomycota</taxon>
        <taxon>Pezizomycotina</taxon>
        <taxon>Dothideomycetes</taxon>
        <taxon>Pleosporomycetidae</taxon>
        <taxon>Pleosporales</taxon>
        <taxon>Pleosporineae</taxon>
        <taxon>Phaeosphaeriaceae</taxon>
        <taxon>Parastagonospora</taxon>
    </lineage>
</organism>
<keyword evidence="3" id="KW-1185">Reference proteome</keyword>
<protein>
    <submittedName>
        <fullName evidence="2">Uncharacterized protein</fullName>
    </submittedName>
</protein>
<feature type="region of interest" description="Disordered" evidence="1">
    <location>
        <begin position="1"/>
        <end position="53"/>
    </location>
</feature>
<sequence>MDSDGVETLDNRPKETSVGGTVTGVVTVESAAVDEDERGIGAEDDRVVLDDED</sequence>